<keyword evidence="1" id="KW-0732">Signal</keyword>
<accession>A0A7D6HV91</accession>
<dbReference type="RefSeq" id="WP_180916851.1">
    <property type="nucleotide sequence ID" value="NZ_CP059165.1"/>
</dbReference>
<evidence type="ECO:0000313" key="3">
    <source>
        <dbReference type="Proteomes" id="UP000510682"/>
    </source>
</evidence>
<evidence type="ECO:0000256" key="1">
    <source>
        <dbReference type="SAM" id="SignalP"/>
    </source>
</evidence>
<dbReference type="Proteomes" id="UP000510682">
    <property type="component" value="Chromosome"/>
</dbReference>
<evidence type="ECO:0008006" key="4">
    <source>
        <dbReference type="Google" id="ProtNLM"/>
    </source>
</evidence>
<sequence length="79" mass="7903">MIALKLLAGTIVAVTLAGAPAPAPSLSNGTELLSCVDDTSTATTDCPHVPKMTAPPVRPGITSCVQGDCEPQPPHANSP</sequence>
<dbReference type="KEGG" id="mgor:H0P51_04610"/>
<name>A0A7D6HV91_9MYCO</name>
<feature type="signal peptide" evidence="1">
    <location>
        <begin position="1"/>
        <end position="17"/>
    </location>
</feature>
<reference evidence="2" key="1">
    <citation type="submission" date="2020-07" db="EMBL/GenBank/DDBJ databases">
        <title>Description of Mycobacterium gordonae subsp. intergordonae subsp.nov. and Mycobacterium gordonae subsp. gordonae subsp. nov.</title>
        <authorList>
            <person name="Huang H."/>
        </authorList>
    </citation>
    <scope>NUCLEOTIDE SEQUENCE [LARGE SCALE GENOMIC DNA]</scope>
    <source>
        <strain evidence="2">24T</strain>
    </source>
</reference>
<dbReference type="EMBL" id="CP059165">
    <property type="protein sequence ID" value="QLL08252.1"/>
    <property type="molecule type" value="Genomic_DNA"/>
</dbReference>
<proteinExistence type="predicted"/>
<keyword evidence="3" id="KW-1185">Reference proteome</keyword>
<feature type="chain" id="PRO_5038678751" description="Intersectin-EH binding protein Ibp1" evidence="1">
    <location>
        <begin position="18"/>
        <end position="79"/>
    </location>
</feature>
<organism evidence="2 3">
    <name type="scientific">Mycobacterium vicinigordonae</name>
    <dbReference type="NCBI Taxonomy" id="1719132"/>
    <lineage>
        <taxon>Bacteria</taxon>
        <taxon>Bacillati</taxon>
        <taxon>Actinomycetota</taxon>
        <taxon>Actinomycetes</taxon>
        <taxon>Mycobacteriales</taxon>
        <taxon>Mycobacteriaceae</taxon>
        <taxon>Mycobacterium</taxon>
    </lineage>
</organism>
<reference evidence="2" key="2">
    <citation type="submission" date="2020-07" db="EMBL/GenBank/DDBJ databases">
        <authorList>
            <person name="Yu X."/>
        </authorList>
    </citation>
    <scope>NUCLEOTIDE SEQUENCE [LARGE SCALE GENOMIC DNA]</scope>
    <source>
        <strain evidence="2">24T</strain>
    </source>
</reference>
<protein>
    <recommendedName>
        <fullName evidence="4">Intersectin-EH binding protein Ibp1</fullName>
    </recommendedName>
</protein>
<evidence type="ECO:0000313" key="2">
    <source>
        <dbReference type="EMBL" id="QLL08252.1"/>
    </source>
</evidence>
<gene>
    <name evidence="2" type="ORF">H0P51_04610</name>
</gene>
<dbReference type="AlphaFoldDB" id="A0A7D6HV91"/>